<comment type="caution">
    <text evidence="1">The sequence shown here is derived from an EMBL/GenBank/DDBJ whole genome shotgun (WGS) entry which is preliminary data.</text>
</comment>
<dbReference type="OrthoDB" id="10299537at2759"/>
<dbReference type="Proteomes" id="UP000315496">
    <property type="component" value="Chromosome 2"/>
</dbReference>
<name>A0A4Z1SSM8_GIAMU</name>
<gene>
    <name evidence="1" type="ORF">GMRT_15341</name>
</gene>
<protein>
    <submittedName>
        <fullName evidence="1">Uncharacterized protein</fullName>
    </submittedName>
</protein>
<organism evidence="1 2">
    <name type="scientific">Giardia muris</name>
    <dbReference type="NCBI Taxonomy" id="5742"/>
    <lineage>
        <taxon>Eukaryota</taxon>
        <taxon>Metamonada</taxon>
        <taxon>Diplomonadida</taxon>
        <taxon>Hexamitidae</taxon>
        <taxon>Giardiinae</taxon>
        <taxon>Giardia</taxon>
    </lineage>
</organism>
<evidence type="ECO:0000313" key="1">
    <source>
        <dbReference type="EMBL" id="TNJ28922.1"/>
    </source>
</evidence>
<proteinExistence type="predicted"/>
<sequence length="916" mass="103442">MKGCIEEAFTKLRLKVEETVMSVRKQYRKALQRVVRQALKELRASREATTRVLKETAPTLLQSLMDQVTDLRAHSKEIHSLGERALLELARLSSLIDGYKELLNGRSDPLTAEEVDIIDISNDSNDMDIEVVIEKYISDIISTLKNVHQMVPLQCKLPPHTPVRTQATWVCDSIEAFGQTPLPTQHWRDVYSDYNEDVKDLLNGIIQRMERDLGADVAPNVSGVLSAVSTILFDQLTPVVRSNAVQVVRFYSDSIFLQKGIIETRRMVHSTLEKSLESKVVTALHQYALDTVNNEYLGFAYEFMVQCNLYSVTDALEHMRIKAEQSRKRKELVLADLMPMNTELISLAHATDLLTDLVRDQPTLTAGELQQHLRAMQRANKLSSNLLQDSLPPLFQDLQESVIRSDDSTTESGRLRGPSRRILEKLLEYEAEPTILLTEYSDVLRAVHALCHYIPLCRAEARAAHTDTGFINAIIDTLEVLLPPTPQYTLVPSPPRACHDHVFRQLRDRYASLLEISKLTACSLVSSSLIDAYPIRKLAVPCGDLLSGTTYSLYLDCNAEMEDPQLSQARRTVQTTLQQALVKDAPKIFADTAMAIRSARNGVSILVRDSLEQKRNRALKGLVLGLKERSMMRYEDIMGHLRRCIDSEASARNTLTAEELGTCMRDGIVECFSRERHTYRERITAVSNLIESTSRQLNAVIDQHCEVVDKREAERDIDNIVAKAVEKLQNLWSSIVTQRLELAQAAHTKGGVGLPLTSYWSPFEPIQYALSGASSTDDESEPDVPYLMPNVKYTSRELHHVVDCIQSATEGSLFYDLNDSVLEEMFLTLHFSLTKIEVAFNNHPFELSLSTLSAVLFGPAQIKGREYYRLSLVARNTLDIYTNQNTCLTWVSALRSILAYGKQLGTLRELWLAYKR</sequence>
<dbReference type="AlphaFoldDB" id="A0A4Z1SSM8"/>
<keyword evidence="2" id="KW-1185">Reference proteome</keyword>
<reference evidence="1 2" key="1">
    <citation type="submission" date="2019-05" db="EMBL/GenBank/DDBJ databases">
        <title>The compact genome of Giardia muris reveals important steps in the evolution of intestinal protozoan parasites.</title>
        <authorList>
            <person name="Xu F."/>
            <person name="Jimenez-Gonzalez A."/>
            <person name="Einarsson E."/>
            <person name="Astvaldsson A."/>
            <person name="Peirasmaki D."/>
            <person name="Eckmann L."/>
            <person name="Andersson J.O."/>
            <person name="Svard S.G."/>
            <person name="Jerlstrom-Hultqvist J."/>
        </authorList>
    </citation>
    <scope>NUCLEOTIDE SEQUENCE [LARGE SCALE GENOMIC DNA]</scope>
    <source>
        <strain evidence="1 2">Roberts-Thomson</strain>
    </source>
</reference>
<accession>A0A4Z1SSM8</accession>
<dbReference type="EMBL" id="VDLU01000002">
    <property type="protein sequence ID" value="TNJ28922.1"/>
    <property type="molecule type" value="Genomic_DNA"/>
</dbReference>
<evidence type="ECO:0000313" key="2">
    <source>
        <dbReference type="Proteomes" id="UP000315496"/>
    </source>
</evidence>
<dbReference type="VEuPathDB" id="GiardiaDB:GMRT_15341"/>